<dbReference type="InterPro" id="IPR056790">
    <property type="entry name" value="Ribophorin_II_C"/>
</dbReference>
<keyword evidence="4" id="KW-0256">Endoplasmic reticulum</keyword>
<feature type="domain" description="Ribophorin II C-terminal" evidence="9">
    <location>
        <begin position="170"/>
        <end position="263"/>
    </location>
</feature>
<feature type="transmembrane region" description="Helical" evidence="7">
    <location>
        <begin position="213"/>
        <end position="230"/>
    </location>
</feature>
<dbReference type="AlphaFoldDB" id="A0A0A8LBW7"/>
<dbReference type="Pfam" id="PF25147">
    <property type="entry name" value="Ribophorin_II_C"/>
    <property type="match status" value="1"/>
</dbReference>
<evidence type="ECO:0000256" key="8">
    <source>
        <dbReference type="SAM" id="SignalP"/>
    </source>
</evidence>
<evidence type="ECO:0000259" key="9">
    <source>
        <dbReference type="Pfam" id="PF25147"/>
    </source>
</evidence>
<dbReference type="UniPathway" id="UPA00378"/>
<gene>
    <name evidence="10" type="ORF">KLDO_g3898A</name>
</gene>
<reference evidence="10 11" key="1">
    <citation type="submission" date="2014-03" db="EMBL/GenBank/DDBJ databases">
        <title>The genome of Kluyveromyces dobzhanskii.</title>
        <authorList>
            <person name="Nystedt B."/>
            <person name="Astrom S."/>
        </authorList>
    </citation>
    <scope>NUCLEOTIDE SEQUENCE [LARGE SCALE GENOMIC DNA]</scope>
    <source>
        <strain evidence="10 11">CBS 2104</strain>
    </source>
</reference>
<keyword evidence="5 7" id="KW-1133">Transmembrane helix</keyword>
<sequence length="265" mass="28653">MRVQSLVLSIFGFVQCCIATAIVLNDAVVSFGSGNAAVELGTIDNKYDSKGLNVPVSVSETLKISFVTEQDLVQANLLVGLPEENLEAGYSLSRDSGSSNKFSLNVPLSKIAGAFEDKSQLLVTLLASTHEQSLVRELFLLSINDAAGEEQYALKNVVRLGPKNEIHHVFQGAPKTVNAFVARIFALAIASISLLLLATWVSFGVVSFNLKSLSSYVFVGLISGFEFVFYKYYSDTSIFDTILYASFLVLPTLLCGAATLKSLKR</sequence>
<evidence type="ECO:0000256" key="1">
    <source>
        <dbReference type="ARBA" id="ARBA00004477"/>
    </source>
</evidence>
<dbReference type="PANTHER" id="PTHR12640">
    <property type="entry name" value="RIBOPHORIN II"/>
    <property type="match status" value="1"/>
</dbReference>
<feature type="chain" id="PRO_5044290807" evidence="8">
    <location>
        <begin position="20"/>
        <end position="265"/>
    </location>
</feature>
<protein>
    <submittedName>
        <fullName evidence="10">WGS project CCBQ000000000 data, contig 00015</fullName>
    </submittedName>
</protein>
<evidence type="ECO:0000256" key="5">
    <source>
        <dbReference type="ARBA" id="ARBA00022989"/>
    </source>
</evidence>
<comment type="caution">
    <text evidence="10">The sequence shown here is derived from an EMBL/GenBank/DDBJ whole genome shotgun (WGS) entry which is preliminary data.</text>
</comment>
<feature type="signal peptide" evidence="8">
    <location>
        <begin position="1"/>
        <end position="19"/>
    </location>
</feature>
<proteinExistence type="predicted"/>
<evidence type="ECO:0000256" key="2">
    <source>
        <dbReference type="ARBA" id="ARBA00022692"/>
    </source>
</evidence>
<dbReference type="Proteomes" id="UP000031516">
    <property type="component" value="Unassembled WGS sequence"/>
</dbReference>
<dbReference type="GO" id="GO:0006487">
    <property type="term" value="P:protein N-linked glycosylation"/>
    <property type="evidence" value="ECO:0007669"/>
    <property type="project" value="TreeGrafter"/>
</dbReference>
<evidence type="ECO:0000256" key="4">
    <source>
        <dbReference type="ARBA" id="ARBA00022824"/>
    </source>
</evidence>
<keyword evidence="2 7" id="KW-0812">Transmembrane</keyword>
<keyword evidence="3 8" id="KW-0732">Signal</keyword>
<evidence type="ECO:0000313" key="11">
    <source>
        <dbReference type="Proteomes" id="UP000031516"/>
    </source>
</evidence>
<dbReference type="GO" id="GO:0008250">
    <property type="term" value="C:oligosaccharyltransferase complex"/>
    <property type="evidence" value="ECO:0007669"/>
    <property type="project" value="InterPro"/>
</dbReference>
<keyword evidence="11" id="KW-1185">Reference proteome</keyword>
<evidence type="ECO:0000256" key="3">
    <source>
        <dbReference type="ARBA" id="ARBA00022729"/>
    </source>
</evidence>
<keyword evidence="6 7" id="KW-0472">Membrane</keyword>
<dbReference type="EMBL" id="CCBQ010000045">
    <property type="protein sequence ID" value="CDO95665.1"/>
    <property type="molecule type" value="Genomic_DNA"/>
</dbReference>
<dbReference type="InterPro" id="IPR008814">
    <property type="entry name" value="Swp1"/>
</dbReference>
<feature type="transmembrane region" description="Helical" evidence="7">
    <location>
        <begin position="184"/>
        <end position="206"/>
    </location>
</feature>
<comment type="subcellular location">
    <subcellularLocation>
        <location evidence="1">Endoplasmic reticulum membrane</location>
        <topology evidence="1">Multi-pass membrane protein</topology>
    </subcellularLocation>
</comment>
<evidence type="ECO:0000313" key="10">
    <source>
        <dbReference type="EMBL" id="CDO95665.1"/>
    </source>
</evidence>
<organism evidence="10 11">
    <name type="scientific">Kluyveromyces dobzhanskii CBS 2104</name>
    <dbReference type="NCBI Taxonomy" id="1427455"/>
    <lineage>
        <taxon>Eukaryota</taxon>
        <taxon>Fungi</taxon>
        <taxon>Dikarya</taxon>
        <taxon>Ascomycota</taxon>
        <taxon>Saccharomycotina</taxon>
        <taxon>Saccharomycetes</taxon>
        <taxon>Saccharomycetales</taxon>
        <taxon>Saccharomycetaceae</taxon>
        <taxon>Kluyveromyces</taxon>
    </lineage>
</organism>
<name>A0A0A8LBW7_9SACH</name>
<feature type="transmembrane region" description="Helical" evidence="7">
    <location>
        <begin position="242"/>
        <end position="260"/>
    </location>
</feature>
<accession>A0A0A8LBW7</accession>
<dbReference type="PANTHER" id="PTHR12640:SF0">
    <property type="entry name" value="DOLICHYL-DIPHOSPHOOLIGOSACCHARIDE--PROTEIN GLYCOSYLTRANSFERASE SUBUNIT 2"/>
    <property type="match status" value="1"/>
</dbReference>
<evidence type="ECO:0000256" key="6">
    <source>
        <dbReference type="ARBA" id="ARBA00023136"/>
    </source>
</evidence>
<evidence type="ECO:0000256" key="7">
    <source>
        <dbReference type="SAM" id="Phobius"/>
    </source>
</evidence>
<dbReference type="OrthoDB" id="432292at2759"/>